<protein>
    <submittedName>
        <fullName evidence="2">LuxR C-terminal-related transcriptional regulator</fullName>
    </submittedName>
</protein>
<dbReference type="SUPFAM" id="SSF46894">
    <property type="entry name" value="C-terminal effector domain of the bipartite response regulators"/>
    <property type="match status" value="1"/>
</dbReference>
<gene>
    <name evidence="2" type="ORF">AB5J52_39840</name>
</gene>
<sequence length="344" mass="37032">MDVFSSDALWAGTGLGAPARQALEYLVGHPDADEDTVAAGIGVPATAARAALRSLEAELLAVRVGERPTRWSASPPRSSLGALLGRKRQELARAELYAEQLHEIYRTAPGRHIATDLFEVVESDEQVGARYAHLLRSSRHEVLHFAKPPYVTSRIAPADASTATGATVRPGVRLRSVYDSDGISDDGCLEAALRSTTAEGELRLLPGLPMKLVIFDGVAAIMPLRGDDPAAGSLVVHSSTLLDVLTALFESVWERAVPLSLESRPAAPTASAERHDGVVHSRTRDILRLMSAGMKDDAIARALRLSRRTVQTHISDLGRQLGARTRFQIALLAQERGWLAAPEE</sequence>
<dbReference type="Pfam" id="PF00196">
    <property type="entry name" value="GerE"/>
    <property type="match status" value="1"/>
</dbReference>
<dbReference type="PANTHER" id="PTHR34293:SF1">
    <property type="entry name" value="HTH-TYPE TRANSCRIPTIONAL REGULATOR TRMBL2"/>
    <property type="match status" value="1"/>
</dbReference>
<dbReference type="PRINTS" id="PR00038">
    <property type="entry name" value="HTHLUXR"/>
</dbReference>
<organism evidence="2">
    <name type="scientific">Streptomyces sp. R39</name>
    <dbReference type="NCBI Taxonomy" id="3238631"/>
    <lineage>
        <taxon>Bacteria</taxon>
        <taxon>Bacillati</taxon>
        <taxon>Actinomycetota</taxon>
        <taxon>Actinomycetes</taxon>
        <taxon>Kitasatosporales</taxon>
        <taxon>Streptomycetaceae</taxon>
        <taxon>Streptomyces</taxon>
    </lineage>
</organism>
<evidence type="ECO:0000313" key="2">
    <source>
        <dbReference type="EMBL" id="XDQ47930.1"/>
    </source>
</evidence>
<dbReference type="GO" id="GO:0006355">
    <property type="term" value="P:regulation of DNA-templated transcription"/>
    <property type="evidence" value="ECO:0007669"/>
    <property type="project" value="InterPro"/>
</dbReference>
<dbReference type="InterPro" id="IPR000792">
    <property type="entry name" value="Tscrpt_reg_LuxR_C"/>
</dbReference>
<accession>A0AB39R2J3</accession>
<dbReference type="EMBL" id="CP163441">
    <property type="protein sequence ID" value="XDQ47930.1"/>
    <property type="molecule type" value="Genomic_DNA"/>
</dbReference>
<name>A0AB39R2J3_9ACTN</name>
<evidence type="ECO:0000259" key="1">
    <source>
        <dbReference type="PROSITE" id="PS50043"/>
    </source>
</evidence>
<dbReference type="AlphaFoldDB" id="A0AB39R2J3"/>
<reference evidence="2" key="1">
    <citation type="submission" date="2024-07" db="EMBL/GenBank/DDBJ databases">
        <authorList>
            <person name="Yu S.T."/>
        </authorList>
    </citation>
    <scope>NUCLEOTIDE SEQUENCE</scope>
    <source>
        <strain evidence="2">R39</strain>
    </source>
</reference>
<proteinExistence type="predicted"/>
<dbReference type="PROSITE" id="PS50043">
    <property type="entry name" value="HTH_LUXR_2"/>
    <property type="match status" value="1"/>
</dbReference>
<dbReference type="GO" id="GO:0003677">
    <property type="term" value="F:DNA binding"/>
    <property type="evidence" value="ECO:0007669"/>
    <property type="project" value="InterPro"/>
</dbReference>
<dbReference type="PANTHER" id="PTHR34293">
    <property type="entry name" value="HTH-TYPE TRANSCRIPTIONAL REGULATOR TRMBL2"/>
    <property type="match status" value="1"/>
</dbReference>
<dbReference type="InterPro" id="IPR016032">
    <property type="entry name" value="Sig_transdc_resp-reg_C-effctor"/>
</dbReference>
<dbReference type="InterPro" id="IPR051797">
    <property type="entry name" value="TrmB-like"/>
</dbReference>
<dbReference type="CDD" id="cd06170">
    <property type="entry name" value="LuxR_C_like"/>
    <property type="match status" value="1"/>
</dbReference>
<feature type="domain" description="HTH luxR-type" evidence="1">
    <location>
        <begin position="272"/>
        <end position="337"/>
    </location>
</feature>
<dbReference type="Gene3D" id="1.10.10.10">
    <property type="entry name" value="Winged helix-like DNA-binding domain superfamily/Winged helix DNA-binding domain"/>
    <property type="match status" value="1"/>
</dbReference>
<dbReference type="InterPro" id="IPR036388">
    <property type="entry name" value="WH-like_DNA-bd_sf"/>
</dbReference>
<dbReference type="RefSeq" id="WP_369226779.1">
    <property type="nucleotide sequence ID" value="NZ_CP163441.1"/>
</dbReference>
<dbReference type="SMART" id="SM00421">
    <property type="entry name" value="HTH_LUXR"/>
    <property type="match status" value="1"/>
</dbReference>